<dbReference type="Proteomes" id="UP000192902">
    <property type="component" value="Chromosome"/>
</dbReference>
<dbReference type="EMBL" id="CP020867">
    <property type="protein sequence ID" value="ARJ56902.1"/>
    <property type="molecule type" value="Genomic_DNA"/>
</dbReference>
<dbReference type="STRING" id="1121267.CCUN_1313"/>
<dbReference type="KEGG" id="ccun:CCUN_1313"/>
<organism evidence="1 2">
    <name type="scientific">Campylobacter cuniculorum DSM 23162 = LMG 24588</name>
    <dbReference type="NCBI Taxonomy" id="1121267"/>
    <lineage>
        <taxon>Bacteria</taxon>
        <taxon>Pseudomonadati</taxon>
        <taxon>Campylobacterota</taxon>
        <taxon>Epsilonproteobacteria</taxon>
        <taxon>Campylobacterales</taxon>
        <taxon>Campylobacteraceae</taxon>
        <taxon>Campylobacter</taxon>
    </lineage>
</organism>
<protein>
    <submittedName>
        <fullName evidence="1">Uncharacterized protein</fullName>
    </submittedName>
</protein>
<sequence length="52" mass="6677">MFPNFIYKKYYYIKKYKKISKKKKTIFVKKQFLYSFCAVKNIFVYYKNFIYQ</sequence>
<gene>
    <name evidence="1" type="ORF">CCUN_1313</name>
</gene>
<evidence type="ECO:0000313" key="1">
    <source>
        <dbReference type="EMBL" id="ARJ56902.1"/>
    </source>
</evidence>
<evidence type="ECO:0000313" key="2">
    <source>
        <dbReference type="Proteomes" id="UP000192902"/>
    </source>
</evidence>
<name>A0A1W6BXV2_9BACT</name>
<accession>A0A1W6BXV2</accession>
<proteinExistence type="predicted"/>
<reference evidence="1 2" key="1">
    <citation type="submission" date="2017-04" db="EMBL/GenBank/DDBJ databases">
        <title>Complete genome sequence of the Campylobacter cuniculorum type strain LMG24588.</title>
        <authorList>
            <person name="Miller W.G."/>
            <person name="Yee E."/>
            <person name="Revez J."/>
            <person name="Bono J.L."/>
            <person name="Rossi M."/>
        </authorList>
    </citation>
    <scope>NUCLEOTIDE SEQUENCE [LARGE SCALE GENOMIC DNA]</scope>
    <source>
        <strain evidence="1 2">LMG 24588</strain>
    </source>
</reference>
<dbReference type="AlphaFoldDB" id="A0A1W6BXV2"/>